<dbReference type="KEGG" id="hth:HTH_0906"/>
<keyword evidence="3" id="KW-1185">Reference proteome</keyword>
<sequence length="229" mass="26199">MTHAEQVLTATLQALRRLRAEQTMPLHAIVWGKWGTGKTVSAQKIAKKEQDVFYVKAPDGEITRGRLYRLIGFSLGCGARSTYEATLDLIKHHILYYNLKPIIIFDEAQRLLRKQHILNELKDLSEDEELSFSYLFLGDQTTPKLLASHDHSLFKRFAIKKELQPLTQETIAFLIKEYRIQTDPAPIFHFAKERGWTTLDTAICLQAIKNQKVEPTVEALGRIAKALGR</sequence>
<protein>
    <recommendedName>
        <fullName evidence="1">ORC1/DEAH AAA+ ATPase domain-containing protein</fullName>
    </recommendedName>
</protein>
<accession>D3DHR3</accession>
<evidence type="ECO:0000259" key="1">
    <source>
        <dbReference type="Pfam" id="PF13401"/>
    </source>
</evidence>
<dbReference type="KEGG" id="hte:Hydth_0904"/>
<feature type="domain" description="ORC1/DEAH AAA+ ATPase" evidence="1">
    <location>
        <begin position="27"/>
        <end position="138"/>
    </location>
</feature>
<dbReference type="EMBL" id="AP011112">
    <property type="protein sequence ID" value="BAI69365.1"/>
    <property type="molecule type" value="Genomic_DNA"/>
</dbReference>
<name>D3DHR3_HYDTT</name>
<dbReference type="AlphaFoldDB" id="D3DHR3"/>
<reference evidence="2 3" key="1">
    <citation type="journal article" date="2010" name="J. Bacteriol.">
        <title>Complete genome sequence of the thermophilic, obligately chemolithoautotrophic hydrogen-oxidizing bacterium Hydrogenobacter thermophilus TK-6.</title>
        <authorList>
            <person name="Arai H."/>
            <person name="Kanbe H."/>
            <person name="Ishii M."/>
            <person name="Igarashi Y."/>
        </authorList>
    </citation>
    <scope>NUCLEOTIDE SEQUENCE [LARGE SCALE GENOMIC DNA]</scope>
    <source>
        <strain evidence="3">DSM 6534 / IAM 12695 / TK-6 [Tokyo]</strain>
    </source>
</reference>
<evidence type="ECO:0000313" key="2">
    <source>
        <dbReference type="EMBL" id="BAI69365.1"/>
    </source>
</evidence>
<dbReference type="STRING" id="608538.HTH_0906"/>
<organism evidence="2 3">
    <name type="scientific">Hydrogenobacter thermophilus (strain DSM 6534 / IAM 12695 / TK-6)</name>
    <dbReference type="NCBI Taxonomy" id="608538"/>
    <lineage>
        <taxon>Bacteria</taxon>
        <taxon>Pseudomonadati</taxon>
        <taxon>Aquificota</taxon>
        <taxon>Aquificia</taxon>
        <taxon>Aquificales</taxon>
        <taxon>Aquificaceae</taxon>
        <taxon>Hydrogenobacter</taxon>
    </lineage>
</organism>
<dbReference type="GO" id="GO:0016887">
    <property type="term" value="F:ATP hydrolysis activity"/>
    <property type="evidence" value="ECO:0007669"/>
    <property type="project" value="InterPro"/>
</dbReference>
<dbReference type="Proteomes" id="UP000002574">
    <property type="component" value="Chromosome"/>
</dbReference>
<gene>
    <name evidence="2" type="ordered locus">HTH_0906</name>
</gene>
<dbReference type="SUPFAM" id="SSF52540">
    <property type="entry name" value="P-loop containing nucleoside triphosphate hydrolases"/>
    <property type="match status" value="1"/>
</dbReference>
<dbReference type="Pfam" id="PF13401">
    <property type="entry name" value="AAA_22"/>
    <property type="match status" value="1"/>
</dbReference>
<dbReference type="RefSeq" id="WP_012963545.1">
    <property type="nucleotide sequence ID" value="NC_013799.1"/>
</dbReference>
<dbReference type="eggNOG" id="COG2842">
    <property type="taxonomic scope" value="Bacteria"/>
</dbReference>
<proteinExistence type="predicted"/>
<dbReference type="Gene3D" id="3.40.50.300">
    <property type="entry name" value="P-loop containing nucleotide triphosphate hydrolases"/>
    <property type="match status" value="1"/>
</dbReference>
<dbReference type="InterPro" id="IPR027417">
    <property type="entry name" value="P-loop_NTPase"/>
</dbReference>
<dbReference type="InterPro" id="IPR049945">
    <property type="entry name" value="AAA_22"/>
</dbReference>
<evidence type="ECO:0000313" key="3">
    <source>
        <dbReference type="Proteomes" id="UP000002574"/>
    </source>
</evidence>